<gene>
    <name evidence="1" type="ORF">L566_3700</name>
</gene>
<accession>A0AAI9NEL1</accession>
<organism evidence="1 2">
    <name type="scientific">Bordetella pertussis CHLA-26</name>
    <dbReference type="NCBI Taxonomy" id="1331284"/>
    <lineage>
        <taxon>Bacteria</taxon>
        <taxon>Pseudomonadati</taxon>
        <taxon>Pseudomonadota</taxon>
        <taxon>Betaproteobacteria</taxon>
        <taxon>Burkholderiales</taxon>
        <taxon>Alcaligenaceae</taxon>
        <taxon>Bordetella</taxon>
    </lineage>
</organism>
<evidence type="ECO:0000313" key="1">
    <source>
        <dbReference type="EMBL" id="ETH30762.1"/>
    </source>
</evidence>
<proteinExistence type="predicted"/>
<name>A0AAI9NEL1_BORPT</name>
<sequence>MRRYRKPVFTGMAVKAPADVCRLAMHTENDCIPCRPREAPCLAITCNSSAASSHRQAGSDLL</sequence>
<protein>
    <submittedName>
        <fullName evidence="1">Uncharacterized protein</fullName>
    </submittedName>
</protein>
<dbReference type="Proteomes" id="UP000018679">
    <property type="component" value="Unassembled WGS sequence"/>
</dbReference>
<comment type="caution">
    <text evidence="1">The sequence shown here is derived from an EMBL/GenBank/DDBJ whole genome shotgun (WGS) entry which is preliminary data.</text>
</comment>
<reference evidence="1 2" key="1">
    <citation type="journal article" date="2013" name="Genome Announc.">
        <title>Genome Sequences of 28 Bordetella pertussis U.S. Outbreak Strains Dating from 2010 to 2012.</title>
        <authorList>
            <person name="Harvill E.T."/>
            <person name="Goodfield L.L."/>
            <person name="Ivanov Y."/>
            <person name="Meyer J.A."/>
            <person name="Newth C."/>
            <person name="Cassiday P."/>
            <person name="Tondella M.L."/>
            <person name="Liao P."/>
            <person name="Zimmerman J."/>
            <person name="Meert K."/>
            <person name="Wessel D."/>
            <person name="Berger J."/>
            <person name="Dean J.M."/>
            <person name="Holubkov R."/>
            <person name="Burr J."/>
            <person name="Liu T."/>
            <person name="Brinkac L."/>
            <person name="Kim M."/>
            <person name="Losada L."/>
        </authorList>
    </citation>
    <scope>NUCLEOTIDE SEQUENCE [LARGE SCALE GENOMIC DNA]</scope>
    <source>
        <strain evidence="1 2">CHLA-26</strain>
    </source>
</reference>
<dbReference type="AlphaFoldDB" id="A0AAI9NEL1"/>
<dbReference type="EMBL" id="AXSB02000025">
    <property type="protein sequence ID" value="ETH30762.1"/>
    <property type="molecule type" value="Genomic_DNA"/>
</dbReference>
<evidence type="ECO:0000313" key="2">
    <source>
        <dbReference type="Proteomes" id="UP000018679"/>
    </source>
</evidence>